<keyword evidence="2" id="KW-1185">Reference proteome</keyword>
<proteinExistence type="predicted"/>
<dbReference type="AlphaFoldDB" id="A0A9D4FS35"/>
<sequence>MIRDRLVIGTNNTRIREKLINEGDKLQIAQSFEYCQHQMTSMNIASNQTGATSMTATPVDAIAPKRKS</sequence>
<reference evidence="1" key="1">
    <citation type="journal article" date="2019" name="bioRxiv">
        <title>The Genome of the Zebra Mussel, Dreissena polymorpha: A Resource for Invasive Species Research.</title>
        <authorList>
            <person name="McCartney M.A."/>
            <person name="Auch B."/>
            <person name="Kono T."/>
            <person name="Mallez S."/>
            <person name="Zhang Y."/>
            <person name="Obille A."/>
            <person name="Becker A."/>
            <person name="Abrahante J.E."/>
            <person name="Garbe J."/>
            <person name="Badalamenti J.P."/>
            <person name="Herman A."/>
            <person name="Mangelson H."/>
            <person name="Liachko I."/>
            <person name="Sullivan S."/>
            <person name="Sone E.D."/>
            <person name="Koren S."/>
            <person name="Silverstein K.A.T."/>
            <person name="Beckman K.B."/>
            <person name="Gohl D.M."/>
        </authorList>
    </citation>
    <scope>NUCLEOTIDE SEQUENCE</scope>
    <source>
        <strain evidence="1">Duluth1</strain>
        <tissue evidence="1">Whole animal</tissue>
    </source>
</reference>
<dbReference type="Proteomes" id="UP000828390">
    <property type="component" value="Unassembled WGS sequence"/>
</dbReference>
<comment type="caution">
    <text evidence="1">The sequence shown here is derived from an EMBL/GenBank/DDBJ whole genome shotgun (WGS) entry which is preliminary data.</text>
</comment>
<evidence type="ECO:0000313" key="1">
    <source>
        <dbReference type="EMBL" id="KAH3801956.1"/>
    </source>
</evidence>
<name>A0A9D4FS35_DREPO</name>
<reference evidence="1" key="2">
    <citation type="submission" date="2020-11" db="EMBL/GenBank/DDBJ databases">
        <authorList>
            <person name="McCartney M.A."/>
            <person name="Auch B."/>
            <person name="Kono T."/>
            <person name="Mallez S."/>
            <person name="Becker A."/>
            <person name="Gohl D.M."/>
            <person name="Silverstein K.A.T."/>
            <person name="Koren S."/>
            <person name="Bechman K.B."/>
            <person name="Herman A."/>
            <person name="Abrahante J.E."/>
            <person name="Garbe J."/>
        </authorList>
    </citation>
    <scope>NUCLEOTIDE SEQUENCE</scope>
    <source>
        <strain evidence="1">Duluth1</strain>
        <tissue evidence="1">Whole animal</tissue>
    </source>
</reference>
<dbReference type="EMBL" id="JAIWYP010000007">
    <property type="protein sequence ID" value="KAH3801956.1"/>
    <property type="molecule type" value="Genomic_DNA"/>
</dbReference>
<accession>A0A9D4FS35</accession>
<gene>
    <name evidence="1" type="ORF">DPMN_155621</name>
</gene>
<organism evidence="1 2">
    <name type="scientific">Dreissena polymorpha</name>
    <name type="common">Zebra mussel</name>
    <name type="synonym">Mytilus polymorpha</name>
    <dbReference type="NCBI Taxonomy" id="45954"/>
    <lineage>
        <taxon>Eukaryota</taxon>
        <taxon>Metazoa</taxon>
        <taxon>Spiralia</taxon>
        <taxon>Lophotrochozoa</taxon>
        <taxon>Mollusca</taxon>
        <taxon>Bivalvia</taxon>
        <taxon>Autobranchia</taxon>
        <taxon>Heteroconchia</taxon>
        <taxon>Euheterodonta</taxon>
        <taxon>Imparidentia</taxon>
        <taxon>Neoheterodontei</taxon>
        <taxon>Myida</taxon>
        <taxon>Dreissenoidea</taxon>
        <taxon>Dreissenidae</taxon>
        <taxon>Dreissena</taxon>
    </lineage>
</organism>
<evidence type="ECO:0000313" key="2">
    <source>
        <dbReference type="Proteomes" id="UP000828390"/>
    </source>
</evidence>
<protein>
    <submittedName>
        <fullName evidence="1">Uncharacterized protein</fullName>
    </submittedName>
</protein>